<reference evidence="7" key="1">
    <citation type="submission" date="2025-08" db="UniProtKB">
        <authorList>
            <consortium name="RefSeq"/>
        </authorList>
    </citation>
    <scope>IDENTIFICATION</scope>
</reference>
<dbReference type="RefSeq" id="XP_015284521.1">
    <property type="nucleotide sequence ID" value="XM_015429035.1"/>
</dbReference>
<dbReference type="Gene3D" id="1.20.5.500">
    <property type="entry name" value="Single helix bin"/>
    <property type="match status" value="1"/>
</dbReference>
<dbReference type="Pfam" id="PF00038">
    <property type="entry name" value="Filament"/>
    <property type="match status" value="1"/>
</dbReference>
<name>A0ABM1LEY4_GEKJA</name>
<dbReference type="InterPro" id="IPR003054">
    <property type="entry name" value="Keratin_II"/>
</dbReference>
<dbReference type="Pfam" id="PF16208">
    <property type="entry name" value="Keratin_2_head"/>
    <property type="match status" value="1"/>
</dbReference>
<keyword evidence="6" id="KW-1185">Reference proteome</keyword>
<feature type="compositionally biased region" description="Basic and acidic residues" evidence="4">
    <location>
        <begin position="53"/>
        <end position="64"/>
    </location>
</feature>
<dbReference type="PROSITE" id="PS51842">
    <property type="entry name" value="IF_ROD_2"/>
    <property type="match status" value="1"/>
</dbReference>
<accession>A0ABM1LEY4</accession>
<dbReference type="Gene3D" id="1.20.5.1160">
    <property type="entry name" value="Vasodilator-stimulated phosphoprotein"/>
    <property type="match status" value="1"/>
</dbReference>
<dbReference type="PRINTS" id="PR01276">
    <property type="entry name" value="TYPE2KERATIN"/>
</dbReference>
<evidence type="ECO:0000256" key="3">
    <source>
        <dbReference type="SAM" id="Coils"/>
    </source>
</evidence>
<dbReference type="Proteomes" id="UP000694871">
    <property type="component" value="Unplaced"/>
</dbReference>
<evidence type="ECO:0000259" key="5">
    <source>
        <dbReference type="PROSITE" id="PS51842"/>
    </source>
</evidence>
<dbReference type="PANTHER" id="PTHR45616">
    <property type="entry name" value="GATA-TYPE DOMAIN-CONTAINING PROTEIN"/>
    <property type="match status" value="1"/>
</dbReference>
<dbReference type="GeneID" id="107125604"/>
<feature type="region of interest" description="Disordered" evidence="4">
    <location>
        <begin position="1"/>
        <end position="64"/>
    </location>
</feature>
<dbReference type="InterPro" id="IPR039008">
    <property type="entry name" value="IF_rod_dom"/>
</dbReference>
<evidence type="ECO:0000313" key="7">
    <source>
        <dbReference type="RefSeq" id="XP_015284521.1"/>
    </source>
</evidence>
<dbReference type="PANTHER" id="PTHR45616:SF39">
    <property type="entry name" value="KERATIN, TYPE II CYTOSKELETAL 6A-RELATED"/>
    <property type="match status" value="1"/>
</dbReference>
<evidence type="ECO:0000256" key="1">
    <source>
        <dbReference type="ARBA" id="ARBA00022754"/>
    </source>
</evidence>
<sequence length="385" mass="43895">MGHGGKNPGSAAGRSHSRCLGGLGGLDDYSRGNSGGKGGGHSGESNGDTGGYGDRETYSSRDQGEKCENNYVDLGAHGRCSGGGSLGGHLGRRGNICDIGQGRRTQRVHINESLQNPVKVDTDPEIQRVQMEEKEQIKNLKRQCDSCINKVHILEQRNTALSTQWELLQQQRLERKSLRNTESLFQSYMQDMRMLLGTVQGQKGQLLWELRQLQAITEDCEKRHKEEHNKRLATENEFAALKKDIDTAYKDNMDLDVKTDLLVEQIVRLRGIYEMELTELQRRVHDGPSDIVFMNKHGNLNIDNFLEEVRCQYEEIAQRSKEEVDARCQGKYEELHTMCCIHREHLLNSHQELQELTHRIQTLKMEIGKLKKKVRQQLTLTFRTV</sequence>
<proteinExistence type="predicted"/>
<protein>
    <submittedName>
        <fullName evidence="7">Keratin, type II cytoskeletal 8-like</fullName>
    </submittedName>
</protein>
<keyword evidence="1" id="KW-0403">Intermediate filament</keyword>
<feature type="domain" description="IF rod" evidence="5">
    <location>
        <begin position="133"/>
        <end position="385"/>
    </location>
</feature>
<evidence type="ECO:0000256" key="2">
    <source>
        <dbReference type="ARBA" id="ARBA00023054"/>
    </source>
</evidence>
<evidence type="ECO:0000256" key="4">
    <source>
        <dbReference type="SAM" id="MobiDB-lite"/>
    </source>
</evidence>
<gene>
    <name evidence="7" type="primary">LOC107125604</name>
</gene>
<feature type="compositionally biased region" description="Gly residues" evidence="4">
    <location>
        <begin position="33"/>
        <end position="52"/>
    </location>
</feature>
<feature type="coiled-coil region" evidence="3">
    <location>
        <begin position="130"/>
        <end position="157"/>
    </location>
</feature>
<organism evidence="6 7">
    <name type="scientific">Gekko japonicus</name>
    <name type="common">Schlegel's Japanese gecko</name>
    <dbReference type="NCBI Taxonomy" id="146911"/>
    <lineage>
        <taxon>Eukaryota</taxon>
        <taxon>Metazoa</taxon>
        <taxon>Chordata</taxon>
        <taxon>Craniata</taxon>
        <taxon>Vertebrata</taxon>
        <taxon>Euteleostomi</taxon>
        <taxon>Lepidosauria</taxon>
        <taxon>Squamata</taxon>
        <taxon>Bifurcata</taxon>
        <taxon>Gekkota</taxon>
        <taxon>Gekkonidae</taxon>
        <taxon>Gekkoninae</taxon>
        <taxon>Gekko</taxon>
    </lineage>
</organism>
<dbReference type="SMART" id="SM01391">
    <property type="entry name" value="Filament"/>
    <property type="match status" value="1"/>
</dbReference>
<evidence type="ECO:0000313" key="6">
    <source>
        <dbReference type="Proteomes" id="UP000694871"/>
    </source>
</evidence>
<keyword evidence="2 3" id="KW-0175">Coiled coil</keyword>
<feature type="coiled-coil region" evidence="3">
    <location>
        <begin position="346"/>
        <end position="373"/>
    </location>
</feature>
<dbReference type="InterPro" id="IPR032444">
    <property type="entry name" value="Keratin_2_head"/>
</dbReference>